<reference evidence="1 2" key="1">
    <citation type="submission" date="2014-06" db="EMBL/GenBank/DDBJ databases">
        <authorList>
            <consortium name="DOE Joint Genome Institute"/>
            <person name="Kuo A."/>
            <person name="Kohler A."/>
            <person name="Nagy L.G."/>
            <person name="Floudas D."/>
            <person name="Copeland A."/>
            <person name="Barry K.W."/>
            <person name="Cichocki N."/>
            <person name="Veneault-Fourrey C."/>
            <person name="LaButti K."/>
            <person name="Lindquist E.A."/>
            <person name="Lipzen A."/>
            <person name="Lundell T."/>
            <person name="Morin E."/>
            <person name="Murat C."/>
            <person name="Sun H."/>
            <person name="Tunlid A."/>
            <person name="Henrissat B."/>
            <person name="Grigoriev I.V."/>
            <person name="Hibbett D.S."/>
            <person name="Martin F."/>
            <person name="Nordberg H.P."/>
            <person name="Cantor M.N."/>
            <person name="Hua S.X."/>
        </authorList>
    </citation>
    <scope>NUCLEOTIDE SEQUENCE [LARGE SCALE GENOMIC DNA]</scope>
    <source>
        <strain evidence="1 2">ATCC 200175</strain>
    </source>
</reference>
<keyword evidence="2" id="KW-1185">Reference proteome</keyword>
<reference evidence="2" key="2">
    <citation type="submission" date="2015-01" db="EMBL/GenBank/DDBJ databases">
        <title>Evolutionary Origins and Diversification of the Mycorrhizal Mutualists.</title>
        <authorList>
            <consortium name="DOE Joint Genome Institute"/>
            <consortium name="Mycorrhizal Genomics Consortium"/>
            <person name="Kohler A."/>
            <person name="Kuo A."/>
            <person name="Nagy L.G."/>
            <person name="Floudas D."/>
            <person name="Copeland A."/>
            <person name="Barry K.W."/>
            <person name="Cichocki N."/>
            <person name="Veneault-Fourrey C."/>
            <person name="LaButti K."/>
            <person name="Lindquist E.A."/>
            <person name="Lipzen A."/>
            <person name="Lundell T."/>
            <person name="Morin E."/>
            <person name="Murat C."/>
            <person name="Riley R."/>
            <person name="Ohm R."/>
            <person name="Sun H."/>
            <person name="Tunlid A."/>
            <person name="Henrissat B."/>
            <person name="Grigoriev I.V."/>
            <person name="Hibbett D.S."/>
            <person name="Martin F."/>
        </authorList>
    </citation>
    <scope>NUCLEOTIDE SEQUENCE [LARGE SCALE GENOMIC DNA]</scope>
    <source>
        <strain evidence="2">ATCC 200175</strain>
    </source>
</reference>
<proteinExistence type="predicted"/>
<dbReference type="AlphaFoldDB" id="A0A0C9TH44"/>
<sequence length="129" mass="14681">MSASSHTTAYTTAIILTHFDSSLQFIASYPEQCCNSPPNLSNSRLQQPAFRTFSQSYPVEDQAYRFARKSIYRVNNRSIEIAENEEAECVPWCYLLVKTWIMDVVLSRYITRIAGPSNNSSRRSFPSPG</sequence>
<evidence type="ECO:0000313" key="2">
    <source>
        <dbReference type="Proteomes" id="UP000053647"/>
    </source>
</evidence>
<evidence type="ECO:0000313" key="1">
    <source>
        <dbReference type="EMBL" id="KIJ06591.1"/>
    </source>
</evidence>
<dbReference type="HOGENOM" id="CLU_1949490_0_0_1"/>
<dbReference type="Proteomes" id="UP000053647">
    <property type="component" value="Unassembled WGS sequence"/>
</dbReference>
<protein>
    <submittedName>
        <fullName evidence="1">Unplaced genomic scaffold PAXINscaffold_932, whole genome shotgun sequence</fullName>
    </submittedName>
</protein>
<name>A0A0C9TH44_PAXIN</name>
<gene>
    <name evidence="1" type="ORF">PAXINDRAFT_20220</name>
</gene>
<organism evidence="1 2">
    <name type="scientific">Paxillus involutus ATCC 200175</name>
    <dbReference type="NCBI Taxonomy" id="664439"/>
    <lineage>
        <taxon>Eukaryota</taxon>
        <taxon>Fungi</taxon>
        <taxon>Dikarya</taxon>
        <taxon>Basidiomycota</taxon>
        <taxon>Agaricomycotina</taxon>
        <taxon>Agaricomycetes</taxon>
        <taxon>Agaricomycetidae</taxon>
        <taxon>Boletales</taxon>
        <taxon>Paxilineae</taxon>
        <taxon>Paxillaceae</taxon>
        <taxon>Paxillus</taxon>
    </lineage>
</organism>
<dbReference type="EMBL" id="KN820254">
    <property type="protein sequence ID" value="KIJ06591.1"/>
    <property type="molecule type" value="Genomic_DNA"/>
</dbReference>
<accession>A0A0C9TH44</accession>